<dbReference type="Gene3D" id="3.30.160.60">
    <property type="entry name" value="Classic Zinc Finger"/>
    <property type="match status" value="1"/>
</dbReference>
<proteinExistence type="predicted"/>
<dbReference type="GO" id="GO:0005634">
    <property type="term" value="C:nucleus"/>
    <property type="evidence" value="ECO:0007669"/>
    <property type="project" value="TreeGrafter"/>
</dbReference>
<evidence type="ECO:0000313" key="2">
    <source>
        <dbReference type="EMBL" id="SCV03690.1"/>
    </source>
</evidence>
<dbReference type="InterPro" id="IPR036236">
    <property type="entry name" value="Znf_C2H2_sf"/>
</dbReference>
<dbReference type="OrthoDB" id="10266249at2759"/>
<dbReference type="InterPro" id="IPR038254">
    <property type="entry name" value="KIN17_WH-like_sf"/>
</dbReference>
<keyword evidence="3" id="KW-1185">Reference proteome</keyword>
<dbReference type="GO" id="GO:0006260">
    <property type="term" value="P:DNA replication"/>
    <property type="evidence" value="ECO:0007669"/>
    <property type="project" value="TreeGrafter"/>
</dbReference>
<sequence length="241" mass="27558">MGTAEFGTAKYLSKQMKAKGLQKLRCYCQICGKQCRDENGYKSHCRSPSHMKRISQMTPKDVDKFTELFEKSFLKVLRLSHGEKKIEANKFYNEFIQDKDHIHMNATKFTSLTKFIVHLGNSGKIRIHGTGDGDGDSDDDSDSVNVEEGRVFISFIDNSFENLMRNERLDKVTQSEVSDQDVRNKLLQQQIKEGQNSVETDDNDKAEVPTVRVDKVAIKLPKAESKGKITKKKKNVFKTRE</sequence>
<evidence type="ECO:0000259" key="1">
    <source>
        <dbReference type="PROSITE" id="PS00028"/>
    </source>
</evidence>
<dbReference type="AlphaFoldDB" id="A0A1G4KGI3"/>
<feature type="domain" description="C2H2-type" evidence="1">
    <location>
        <begin position="26"/>
        <end position="50"/>
    </location>
</feature>
<name>A0A1G4KGI3_9SACH</name>
<dbReference type="EMBL" id="LT598468">
    <property type="protein sequence ID" value="SCV03690.1"/>
    <property type="molecule type" value="Genomic_DNA"/>
</dbReference>
<dbReference type="SMART" id="SM01253">
    <property type="entry name" value="Kin17_mid"/>
    <property type="match status" value="1"/>
</dbReference>
<dbReference type="PANTHER" id="PTHR12805:SF0">
    <property type="entry name" value="DNA_RNA-BINDING PROTEIN KIN17"/>
    <property type="match status" value="1"/>
</dbReference>
<dbReference type="InterPro" id="IPR037321">
    <property type="entry name" value="KIN17-like"/>
</dbReference>
<evidence type="ECO:0000313" key="3">
    <source>
        <dbReference type="Proteomes" id="UP000191024"/>
    </source>
</evidence>
<dbReference type="InterPro" id="IPR019447">
    <property type="entry name" value="DNA/RNA-bd_Kin17_WH-like_dom"/>
</dbReference>
<dbReference type="GO" id="GO:0006974">
    <property type="term" value="P:DNA damage response"/>
    <property type="evidence" value="ECO:0007669"/>
    <property type="project" value="TreeGrafter"/>
</dbReference>
<dbReference type="Pfam" id="PF25095">
    <property type="entry name" value="C2H2-zf_KIN17"/>
    <property type="match status" value="1"/>
</dbReference>
<accession>A0A1G4KGI3</accession>
<dbReference type="Gene3D" id="1.10.10.2030">
    <property type="entry name" value="DNA/RNA-binding protein Kin17, conserved domain"/>
    <property type="match status" value="1"/>
</dbReference>
<dbReference type="GO" id="GO:0003690">
    <property type="term" value="F:double-stranded DNA binding"/>
    <property type="evidence" value="ECO:0007669"/>
    <property type="project" value="TreeGrafter"/>
</dbReference>
<protein>
    <submittedName>
        <fullName evidence="2">LAMI_0H10176g1_1</fullName>
    </submittedName>
</protein>
<organism evidence="2 3">
    <name type="scientific">Lachancea mirantina</name>
    <dbReference type="NCBI Taxonomy" id="1230905"/>
    <lineage>
        <taxon>Eukaryota</taxon>
        <taxon>Fungi</taxon>
        <taxon>Dikarya</taxon>
        <taxon>Ascomycota</taxon>
        <taxon>Saccharomycotina</taxon>
        <taxon>Saccharomycetes</taxon>
        <taxon>Saccharomycetales</taxon>
        <taxon>Saccharomycetaceae</taxon>
        <taxon>Lachancea</taxon>
    </lineage>
</organism>
<dbReference type="PROSITE" id="PS00028">
    <property type="entry name" value="ZINC_FINGER_C2H2_1"/>
    <property type="match status" value="1"/>
</dbReference>
<dbReference type="InterPro" id="IPR013087">
    <property type="entry name" value="Znf_C2H2_type"/>
</dbReference>
<dbReference type="PANTHER" id="PTHR12805">
    <property type="entry name" value="KIN17 KIN, ANTIGENIC DETERMINANT OF RECA PROTEIN HOMOLOG"/>
    <property type="match status" value="1"/>
</dbReference>
<dbReference type="Proteomes" id="UP000191024">
    <property type="component" value="Chromosome H"/>
</dbReference>
<dbReference type="InterPro" id="IPR056767">
    <property type="entry name" value="C2H2-Znf_KIN17"/>
</dbReference>
<dbReference type="Pfam" id="PF10357">
    <property type="entry name" value="WH_KIN17"/>
    <property type="match status" value="1"/>
</dbReference>
<gene>
    <name evidence="2" type="ORF">LAMI_0H10176G</name>
</gene>
<reference evidence="3" key="1">
    <citation type="submission" date="2016-03" db="EMBL/GenBank/DDBJ databases">
        <authorList>
            <person name="Devillers H."/>
        </authorList>
    </citation>
    <scope>NUCLEOTIDE SEQUENCE [LARGE SCALE GENOMIC DNA]</scope>
</reference>
<dbReference type="SUPFAM" id="SSF57667">
    <property type="entry name" value="beta-beta-alpha zinc fingers"/>
    <property type="match status" value="1"/>
</dbReference>
<dbReference type="STRING" id="1230905.A0A1G4KGI3"/>